<sequence length="197" mass="22779">IPTIFGSLFSSRAQKPGENLDLSEGCQGYEREKNNYYGILTVRNAENGFMEDICVSFTAYSTDDPDPRFEFSKCRSIRKSGQMPLDYSPSWIRSPEPTSGFCRISWYSPALMASIYTGFIFCALTPILFIAFLIQRHKKEKQRKREMEFNPHRTMNSTRHLIKVRASMYSTNTVKRVSRFGMIKSNSSQSLIRPDHR</sequence>
<dbReference type="EMBL" id="ML005940">
    <property type="protein sequence ID" value="RKP17254.1"/>
    <property type="molecule type" value="Genomic_DNA"/>
</dbReference>
<name>A0A4P9YDM8_ROZAC</name>
<keyword evidence="1" id="KW-0472">Membrane</keyword>
<gene>
    <name evidence="2" type="ORF">ROZALSC1DRAFT_24384</name>
</gene>
<dbReference type="Proteomes" id="UP000281549">
    <property type="component" value="Unassembled WGS sequence"/>
</dbReference>
<evidence type="ECO:0000256" key="1">
    <source>
        <dbReference type="SAM" id="Phobius"/>
    </source>
</evidence>
<keyword evidence="1" id="KW-1133">Transmembrane helix</keyword>
<organism evidence="2 3">
    <name type="scientific">Rozella allomycis (strain CSF55)</name>
    <dbReference type="NCBI Taxonomy" id="988480"/>
    <lineage>
        <taxon>Eukaryota</taxon>
        <taxon>Fungi</taxon>
        <taxon>Fungi incertae sedis</taxon>
        <taxon>Cryptomycota</taxon>
        <taxon>Cryptomycota incertae sedis</taxon>
        <taxon>Rozella</taxon>
    </lineage>
</organism>
<dbReference type="AlphaFoldDB" id="A0A4P9YDM8"/>
<protein>
    <submittedName>
        <fullName evidence="2">Uncharacterized protein</fullName>
    </submittedName>
</protein>
<reference evidence="3" key="1">
    <citation type="journal article" date="2018" name="Nat. Microbiol.">
        <title>Leveraging single-cell genomics to expand the fungal tree of life.</title>
        <authorList>
            <person name="Ahrendt S.R."/>
            <person name="Quandt C.A."/>
            <person name="Ciobanu D."/>
            <person name="Clum A."/>
            <person name="Salamov A."/>
            <person name="Andreopoulos B."/>
            <person name="Cheng J.F."/>
            <person name="Woyke T."/>
            <person name="Pelin A."/>
            <person name="Henrissat B."/>
            <person name="Reynolds N.K."/>
            <person name="Benny G.L."/>
            <person name="Smith M.E."/>
            <person name="James T.Y."/>
            <person name="Grigoriev I.V."/>
        </authorList>
    </citation>
    <scope>NUCLEOTIDE SEQUENCE [LARGE SCALE GENOMIC DNA]</scope>
    <source>
        <strain evidence="3">CSF55</strain>
    </source>
</reference>
<evidence type="ECO:0000313" key="3">
    <source>
        <dbReference type="Proteomes" id="UP000281549"/>
    </source>
</evidence>
<accession>A0A4P9YDM8</accession>
<evidence type="ECO:0000313" key="2">
    <source>
        <dbReference type="EMBL" id="RKP17254.1"/>
    </source>
</evidence>
<feature type="transmembrane region" description="Helical" evidence="1">
    <location>
        <begin position="113"/>
        <end position="134"/>
    </location>
</feature>
<keyword evidence="1" id="KW-0812">Transmembrane</keyword>
<feature type="non-terminal residue" evidence="2">
    <location>
        <position position="1"/>
    </location>
</feature>
<proteinExistence type="predicted"/>